<dbReference type="AlphaFoldDB" id="A0A0M0I5T2"/>
<evidence type="ECO:0000259" key="19">
    <source>
        <dbReference type="PROSITE" id="PS50109"/>
    </source>
</evidence>
<feature type="domain" description="HPt" evidence="21">
    <location>
        <begin position="1115"/>
        <end position="1212"/>
    </location>
</feature>
<dbReference type="InterPro" id="IPR036097">
    <property type="entry name" value="HisK_dim/P_sf"/>
</dbReference>
<dbReference type="CDD" id="cd00082">
    <property type="entry name" value="HisKA"/>
    <property type="match status" value="1"/>
</dbReference>
<evidence type="ECO:0000259" key="20">
    <source>
        <dbReference type="PROSITE" id="PS50110"/>
    </source>
</evidence>
<dbReference type="SUPFAM" id="SSF47226">
    <property type="entry name" value="Histidine-containing phosphotransfer domain, HPT domain"/>
    <property type="match status" value="1"/>
</dbReference>
<evidence type="ECO:0000256" key="7">
    <source>
        <dbReference type="ARBA" id="ARBA00022679"/>
    </source>
</evidence>
<dbReference type="SMART" id="SM00387">
    <property type="entry name" value="HATPase_c"/>
    <property type="match status" value="1"/>
</dbReference>
<dbReference type="Pfam" id="PF00512">
    <property type="entry name" value="HisKA"/>
    <property type="match status" value="1"/>
</dbReference>
<dbReference type="STRING" id="171383.AKJ31_02720"/>
<keyword evidence="11" id="KW-0547">Nucleotide-binding</keyword>
<dbReference type="InterPro" id="IPR001789">
    <property type="entry name" value="Sig_transdc_resp-reg_receiver"/>
</dbReference>
<dbReference type="SUPFAM" id="SSF47384">
    <property type="entry name" value="Homodimeric domain of signal transducing histidine kinase"/>
    <property type="match status" value="1"/>
</dbReference>
<dbReference type="PANTHER" id="PTHR43047:SF72">
    <property type="entry name" value="OSMOSENSING HISTIDINE PROTEIN KINASE SLN1"/>
    <property type="match status" value="1"/>
</dbReference>
<feature type="chain" id="PRO_5005600662" description="histidine kinase" evidence="18">
    <location>
        <begin position="27"/>
        <end position="1214"/>
    </location>
</feature>
<evidence type="ECO:0000256" key="17">
    <source>
        <dbReference type="SAM" id="Phobius"/>
    </source>
</evidence>
<evidence type="ECO:0000256" key="10">
    <source>
        <dbReference type="ARBA" id="ARBA00022801"/>
    </source>
</evidence>
<evidence type="ECO:0000313" key="23">
    <source>
        <dbReference type="Proteomes" id="UP000037530"/>
    </source>
</evidence>
<dbReference type="InterPro" id="IPR001638">
    <property type="entry name" value="Solute-binding_3/MltF_N"/>
</dbReference>
<dbReference type="SMART" id="SM00448">
    <property type="entry name" value="REC"/>
    <property type="match status" value="1"/>
</dbReference>
<keyword evidence="18" id="KW-0732">Signal</keyword>
<keyword evidence="9 22" id="KW-0418">Kinase</keyword>
<dbReference type="PROSITE" id="PS50894">
    <property type="entry name" value="HPT"/>
    <property type="match status" value="1"/>
</dbReference>
<dbReference type="SMART" id="SM00388">
    <property type="entry name" value="HisKA"/>
    <property type="match status" value="1"/>
</dbReference>
<evidence type="ECO:0000256" key="16">
    <source>
        <dbReference type="PROSITE-ProRule" id="PRU00169"/>
    </source>
</evidence>
<comment type="caution">
    <text evidence="22">The sequence shown here is derived from an EMBL/GenBank/DDBJ whole genome shotgun (WGS) entry which is preliminary data.</text>
</comment>
<dbReference type="InterPro" id="IPR004358">
    <property type="entry name" value="Sig_transdc_His_kin-like_C"/>
</dbReference>
<keyword evidence="6 16" id="KW-0597">Phosphoprotein</keyword>
<dbReference type="Gene3D" id="3.40.190.10">
    <property type="entry name" value="Periplasmic binding protein-like II"/>
    <property type="match status" value="4"/>
</dbReference>
<sequence length="1214" mass="136366">MYYKLRKVLLITLAVFGVTQSVFSIAAHGQKDKIVIGVITQSQWEDKLKDSIGTFYGINLEYLKNIADVLDYQLELKTYPYIDPLLDDIESGKIDGAVGFSKTPDRLERFLFSEPFFSSTIAVWYRNSNYKTIPAPHLSWACVEGSVYCQTLVKQGFDNIYFASTQAEAFETVASGRANALISTYVMINKYLDDNDIVRGAVDVPDWLKEEEVSFITSKEKKFLIDDINKILEWEKTGQNVRSVASKNPYHINDKLLLDYRRNDFSDSSITYSTSEDANPFLFRNHTGGELEGFLPDFLDLIQARTGLKFEYVKPKKSLGSGLTAFQADLVPVAYRNKTLSSEWLLTKPFMQTTYLAIKANKLTRSLAKNAKRGILVSLKKQGMIHLESWREDDFARYDDLKNLLTDLKAGKISVAYVPDDIVHSLLVRDNAEGLHISEKDSLTFWVAFAVSKSNTKLKEILDSIIVTIDAKEIEKLSRAYRNFNLIYGYGDQDVTKMIGVVATVFLVLIAVGYFVLAHLRLKVNLAQVTADNEKKERKWLTGIIQEINSLVFIHGEDNKLKMSNCGMFLSGDCKGCQIKASESEELLVDNPNELSSVLRGHNIADSTPSRDCALGVSYVYRERKVISAPSSNKRFVLTVLQDIEEQKTREQELIDAQLEAQSAVQAREKFLATMSHELRTPLSAVHGLLDLLDGQLEEESNKGLVSQAIRSLNHLNTLVDEVLDYSKLDAGMLMINPQRTDWVSLVSDVLRSFEAKAESKRLDYRVVIRPFAKRWVMVDSLRLTQILTNLLSNAVKFTAEGEIAVHVAVSESNLIVKVIDTGIGMTKNQLDSIFKPFVQADDSITRKYGGTGLGLSIVDRLVKCMRGELAIDSQIDLGTTIKVSLPIELCDQQEATRFTQTYAPTLPASIRKWCETWQMQLDNLHADVTPFNDEHGTFAGLALHDEPMITAKDAKYPDALFMLFDKEKCTLEECLAEEDAVSWKQGTLLVAEDNPINQSVIRMQLNQLGITPVIVSSGQEAWEYLQTDSTVSLVLTDFHMPEMDGYELASRLQLHESLCDLPVIGVTAEDARLASKKIGVSGITDVLYKPYGLTELKAMLLKYYTEQPAEKRSPTWLERFSGAEALEVARVFIDSMKADLQQLKQSTRACETRKIIHGIKGALGAVGVSAVAEMCIRAEQSAESDFEHHVTGLINNIEQEIEHVESWIEAYEH</sequence>
<dbReference type="FunFam" id="3.30.565.10:FF:000010">
    <property type="entry name" value="Sensor histidine kinase RcsC"/>
    <property type="match status" value="1"/>
</dbReference>
<name>A0A0M0I5T2_9VIBR</name>
<protein>
    <recommendedName>
        <fullName evidence="3">histidine kinase</fullName>
        <ecNumber evidence="3">2.7.13.3</ecNumber>
    </recommendedName>
</protein>
<reference evidence="23" key="1">
    <citation type="submission" date="2015-08" db="EMBL/GenBank/DDBJ databases">
        <title>Vibrio galatheae sp. nov., a novel member of the Vibrionaceae family isolated from the Solomon Islands.</title>
        <authorList>
            <person name="Giubergia S."/>
            <person name="Machado H."/>
            <person name="Mateiu R.V."/>
            <person name="Gram L."/>
        </authorList>
    </citation>
    <scope>NUCLEOTIDE SEQUENCE [LARGE SCALE GENOMIC DNA]</scope>
    <source>
        <strain evidence="23">DSM 19134</strain>
    </source>
</reference>
<accession>A0A0M0I5T2</accession>
<evidence type="ECO:0000256" key="8">
    <source>
        <dbReference type="ARBA" id="ARBA00022692"/>
    </source>
</evidence>
<dbReference type="SUPFAM" id="SSF55874">
    <property type="entry name" value="ATPase domain of HSP90 chaperone/DNA topoisomerase II/histidine kinase"/>
    <property type="match status" value="1"/>
</dbReference>
<keyword evidence="23" id="KW-1185">Reference proteome</keyword>
<dbReference type="Gene3D" id="1.10.287.130">
    <property type="match status" value="1"/>
</dbReference>
<dbReference type="SMART" id="SM00062">
    <property type="entry name" value="PBPb"/>
    <property type="match status" value="2"/>
</dbReference>
<dbReference type="PROSITE" id="PS50110">
    <property type="entry name" value="RESPONSE_REGULATORY"/>
    <property type="match status" value="1"/>
</dbReference>
<dbReference type="EC" id="2.7.13.3" evidence="3"/>
<evidence type="ECO:0000256" key="14">
    <source>
        <dbReference type="ARBA" id="ARBA00023136"/>
    </source>
</evidence>
<feature type="transmembrane region" description="Helical" evidence="17">
    <location>
        <begin position="498"/>
        <end position="517"/>
    </location>
</feature>
<dbReference type="InterPro" id="IPR003661">
    <property type="entry name" value="HisK_dim/P_dom"/>
</dbReference>
<dbReference type="SUPFAM" id="SSF53850">
    <property type="entry name" value="Periplasmic binding protein-like II"/>
    <property type="match status" value="2"/>
</dbReference>
<evidence type="ECO:0000256" key="2">
    <source>
        <dbReference type="ARBA" id="ARBA00004429"/>
    </source>
</evidence>
<proteinExistence type="predicted"/>
<feature type="domain" description="Response regulatory" evidence="20">
    <location>
        <begin position="988"/>
        <end position="1105"/>
    </location>
</feature>
<feature type="signal peptide" evidence="18">
    <location>
        <begin position="1"/>
        <end position="26"/>
    </location>
</feature>
<dbReference type="CDD" id="cd17546">
    <property type="entry name" value="REC_hyHK_CKI1_RcsC-like"/>
    <property type="match status" value="1"/>
</dbReference>
<keyword evidence="13" id="KW-0902">Two-component regulatory system</keyword>
<dbReference type="InterPro" id="IPR005467">
    <property type="entry name" value="His_kinase_dom"/>
</dbReference>
<keyword evidence="8 17" id="KW-0812">Transmembrane</keyword>
<dbReference type="InterPro" id="IPR036890">
    <property type="entry name" value="HATPase_C_sf"/>
</dbReference>
<evidence type="ECO:0000313" key="22">
    <source>
        <dbReference type="EMBL" id="KOO09288.1"/>
    </source>
</evidence>
<dbReference type="Gene3D" id="3.40.50.2300">
    <property type="match status" value="1"/>
</dbReference>
<dbReference type="RefSeq" id="WP_053407548.1">
    <property type="nucleotide sequence ID" value="NZ_LHPI01000001.1"/>
</dbReference>
<gene>
    <name evidence="22" type="ORF">AKJ31_02720</name>
</gene>
<evidence type="ECO:0000256" key="18">
    <source>
        <dbReference type="SAM" id="SignalP"/>
    </source>
</evidence>
<dbReference type="Gene3D" id="1.20.120.160">
    <property type="entry name" value="HPT domain"/>
    <property type="match status" value="1"/>
</dbReference>
<dbReference type="PRINTS" id="PR00344">
    <property type="entry name" value="BCTRLSENSOR"/>
</dbReference>
<dbReference type="Pfam" id="PF00497">
    <property type="entry name" value="SBP_bac_3"/>
    <property type="match status" value="2"/>
</dbReference>
<dbReference type="SUPFAM" id="SSF52172">
    <property type="entry name" value="CheY-like"/>
    <property type="match status" value="1"/>
</dbReference>
<dbReference type="CDD" id="cd16922">
    <property type="entry name" value="HATPase_EvgS-ArcB-TorS-like"/>
    <property type="match status" value="1"/>
</dbReference>
<keyword evidence="12 17" id="KW-1133">Transmembrane helix</keyword>
<evidence type="ECO:0000256" key="1">
    <source>
        <dbReference type="ARBA" id="ARBA00000085"/>
    </source>
</evidence>
<dbReference type="GO" id="GO:0000155">
    <property type="term" value="F:phosphorelay sensor kinase activity"/>
    <property type="evidence" value="ECO:0007669"/>
    <property type="project" value="InterPro"/>
</dbReference>
<comment type="subcellular location">
    <subcellularLocation>
        <location evidence="2">Cell inner membrane</location>
        <topology evidence="2">Multi-pass membrane protein</topology>
    </subcellularLocation>
</comment>
<dbReference type="PATRIC" id="fig|171383.3.peg.556"/>
<dbReference type="Pfam" id="PF00072">
    <property type="entry name" value="Response_reg"/>
    <property type="match status" value="1"/>
</dbReference>
<evidence type="ECO:0000256" key="13">
    <source>
        <dbReference type="ARBA" id="ARBA00023012"/>
    </source>
</evidence>
<evidence type="ECO:0000259" key="21">
    <source>
        <dbReference type="PROSITE" id="PS50894"/>
    </source>
</evidence>
<keyword evidence="10" id="KW-0378">Hydrolase</keyword>
<evidence type="ECO:0000256" key="15">
    <source>
        <dbReference type="PROSITE-ProRule" id="PRU00110"/>
    </source>
</evidence>
<keyword evidence="4" id="KW-1003">Cell membrane</keyword>
<dbReference type="Pfam" id="PF02518">
    <property type="entry name" value="HATPase_c"/>
    <property type="match status" value="1"/>
</dbReference>
<evidence type="ECO:0000256" key="11">
    <source>
        <dbReference type="ARBA" id="ARBA00022840"/>
    </source>
</evidence>
<dbReference type="Pfam" id="PF01627">
    <property type="entry name" value="Hpt"/>
    <property type="match status" value="1"/>
</dbReference>
<comment type="catalytic activity">
    <reaction evidence="1">
        <text>ATP + protein L-histidine = ADP + protein N-phospho-L-histidine.</text>
        <dbReference type="EC" id="2.7.13.3"/>
    </reaction>
</comment>
<dbReference type="OrthoDB" id="9810730at2"/>
<evidence type="ECO:0000256" key="6">
    <source>
        <dbReference type="ARBA" id="ARBA00022553"/>
    </source>
</evidence>
<keyword evidence="11" id="KW-0067">ATP-binding</keyword>
<dbReference type="Gene3D" id="3.30.565.10">
    <property type="entry name" value="Histidine kinase-like ATPase, C-terminal domain"/>
    <property type="match status" value="1"/>
</dbReference>
<organism evidence="22 23">
    <name type="scientific">Vibrio hepatarius</name>
    <dbReference type="NCBI Taxonomy" id="171383"/>
    <lineage>
        <taxon>Bacteria</taxon>
        <taxon>Pseudomonadati</taxon>
        <taxon>Pseudomonadota</taxon>
        <taxon>Gammaproteobacteria</taxon>
        <taxon>Vibrionales</taxon>
        <taxon>Vibrionaceae</taxon>
        <taxon>Vibrio</taxon>
        <taxon>Vibrio oreintalis group</taxon>
    </lineage>
</organism>
<dbReference type="GO" id="GO:0005886">
    <property type="term" value="C:plasma membrane"/>
    <property type="evidence" value="ECO:0007669"/>
    <property type="project" value="UniProtKB-SubCell"/>
</dbReference>
<dbReference type="InterPro" id="IPR003594">
    <property type="entry name" value="HATPase_dom"/>
</dbReference>
<keyword evidence="14 17" id="KW-0472">Membrane</keyword>
<evidence type="ECO:0000256" key="12">
    <source>
        <dbReference type="ARBA" id="ARBA00022989"/>
    </source>
</evidence>
<evidence type="ECO:0000256" key="9">
    <source>
        <dbReference type="ARBA" id="ARBA00022777"/>
    </source>
</evidence>
<dbReference type="EMBL" id="LHPI01000001">
    <property type="protein sequence ID" value="KOO09288.1"/>
    <property type="molecule type" value="Genomic_DNA"/>
</dbReference>
<dbReference type="GO" id="GO:0016787">
    <property type="term" value="F:hydrolase activity"/>
    <property type="evidence" value="ECO:0007669"/>
    <property type="project" value="UniProtKB-KW"/>
</dbReference>
<feature type="domain" description="Histidine kinase" evidence="19">
    <location>
        <begin position="674"/>
        <end position="890"/>
    </location>
</feature>
<dbReference type="PROSITE" id="PS50109">
    <property type="entry name" value="HIS_KIN"/>
    <property type="match status" value="1"/>
</dbReference>
<keyword evidence="5" id="KW-0997">Cell inner membrane</keyword>
<dbReference type="Proteomes" id="UP000037530">
    <property type="component" value="Unassembled WGS sequence"/>
</dbReference>
<evidence type="ECO:0000256" key="3">
    <source>
        <dbReference type="ARBA" id="ARBA00012438"/>
    </source>
</evidence>
<evidence type="ECO:0000256" key="4">
    <source>
        <dbReference type="ARBA" id="ARBA00022475"/>
    </source>
</evidence>
<dbReference type="InterPro" id="IPR011006">
    <property type="entry name" value="CheY-like_superfamily"/>
</dbReference>
<keyword evidence="7" id="KW-0808">Transferase</keyword>
<evidence type="ECO:0000256" key="5">
    <source>
        <dbReference type="ARBA" id="ARBA00022519"/>
    </source>
</evidence>
<feature type="modified residue" description="Phosphohistidine" evidence="15">
    <location>
        <position position="1158"/>
    </location>
</feature>
<dbReference type="GO" id="GO:0009927">
    <property type="term" value="F:histidine phosphotransfer kinase activity"/>
    <property type="evidence" value="ECO:0007669"/>
    <property type="project" value="TreeGrafter"/>
</dbReference>
<dbReference type="InterPro" id="IPR036641">
    <property type="entry name" value="HPT_dom_sf"/>
</dbReference>
<dbReference type="InterPro" id="IPR008207">
    <property type="entry name" value="Sig_transdc_His_kin_Hpt_dom"/>
</dbReference>
<dbReference type="PANTHER" id="PTHR43047">
    <property type="entry name" value="TWO-COMPONENT HISTIDINE PROTEIN KINASE"/>
    <property type="match status" value="1"/>
</dbReference>
<feature type="modified residue" description="4-aspartylphosphate" evidence="16">
    <location>
        <position position="1038"/>
    </location>
</feature>